<evidence type="ECO:0008006" key="3">
    <source>
        <dbReference type="Google" id="ProtNLM"/>
    </source>
</evidence>
<name>A0A2X1BHK9_BREVE</name>
<proteinExistence type="predicted"/>
<accession>A0A2X1BHK9</accession>
<gene>
    <name evidence="1" type="ORF">NCTC11166_03281</name>
</gene>
<dbReference type="Pfam" id="PF02924">
    <property type="entry name" value="HDPD"/>
    <property type="match status" value="1"/>
</dbReference>
<protein>
    <recommendedName>
        <fullName evidence="3">Head decoration protein</fullName>
    </recommendedName>
</protein>
<dbReference type="RefSeq" id="WP_112863709.1">
    <property type="nucleotide sequence ID" value="NZ_UAQP01000014.1"/>
</dbReference>
<reference evidence="1 2" key="1">
    <citation type="submission" date="2018-06" db="EMBL/GenBank/DDBJ databases">
        <authorList>
            <consortium name="Pathogen Informatics"/>
            <person name="Doyle S."/>
        </authorList>
    </citation>
    <scope>NUCLEOTIDE SEQUENCE [LARGE SCALE GENOMIC DNA]</scope>
    <source>
        <strain evidence="1 2">NCTC11166</strain>
    </source>
</reference>
<evidence type="ECO:0000313" key="2">
    <source>
        <dbReference type="Proteomes" id="UP000251186"/>
    </source>
</evidence>
<dbReference type="EMBL" id="UAQP01000014">
    <property type="protein sequence ID" value="SPU55878.1"/>
    <property type="molecule type" value="Genomic_DNA"/>
</dbReference>
<dbReference type="AlphaFoldDB" id="A0A2X1BHK9"/>
<dbReference type="Proteomes" id="UP000251186">
    <property type="component" value="Unassembled WGS sequence"/>
</dbReference>
<dbReference type="Gene3D" id="2.40.300.10">
    <property type="entry name" value="Head decoration protein D"/>
    <property type="match status" value="1"/>
</dbReference>
<dbReference type="InterPro" id="IPR004195">
    <property type="entry name" value="Head_decoration_D"/>
</dbReference>
<evidence type="ECO:0000313" key="1">
    <source>
        <dbReference type="EMBL" id="SPU55878.1"/>
    </source>
</evidence>
<sequence length="122" mass="12669">MTILKDSPGAGHFILSEANGYRSRQRIIVGLAQTLLAGQVLGKVTASGDYVKLAPSATDGSQTAAGIAFDDYITTTEKVDGVSFERDGEVTLGKLVWPAGATDNQKATAVAQLAAKGVLARF</sequence>
<organism evidence="1 2">
    <name type="scientific">Brevundimonas vesicularis</name>
    <name type="common">Pseudomonas vesicularis</name>
    <dbReference type="NCBI Taxonomy" id="41276"/>
    <lineage>
        <taxon>Bacteria</taxon>
        <taxon>Pseudomonadati</taxon>
        <taxon>Pseudomonadota</taxon>
        <taxon>Alphaproteobacteria</taxon>
        <taxon>Caulobacterales</taxon>
        <taxon>Caulobacteraceae</taxon>
        <taxon>Brevundimonas</taxon>
    </lineage>
</organism>